<protein>
    <submittedName>
        <fullName evidence="1">Uncharacterized protein</fullName>
    </submittedName>
</protein>
<dbReference type="AlphaFoldDB" id="A0AAQ0BQF1"/>
<dbReference type="Proteomes" id="UP000594500">
    <property type="component" value="Chromosome"/>
</dbReference>
<dbReference type="RefSeq" id="WP_123551528.1">
    <property type="nucleotide sequence ID" value="NZ_BJNO01000025.1"/>
</dbReference>
<accession>A0AAQ0BQF1</accession>
<organism evidence="1 2">
    <name type="scientific">Raoultella terrigena</name>
    <name type="common">Klebsiella terrigena</name>
    <dbReference type="NCBI Taxonomy" id="577"/>
    <lineage>
        <taxon>Bacteria</taxon>
        <taxon>Pseudomonadati</taxon>
        <taxon>Pseudomonadota</taxon>
        <taxon>Gammaproteobacteria</taxon>
        <taxon>Enterobacterales</taxon>
        <taxon>Enterobacteriaceae</taxon>
        <taxon>Klebsiella/Raoultella group</taxon>
        <taxon>Raoultella</taxon>
    </lineage>
</organism>
<evidence type="ECO:0000313" key="2">
    <source>
        <dbReference type="Proteomes" id="UP000594500"/>
    </source>
</evidence>
<sequence length="127" mass="14593">MLVLFAIRQLVNFWSLSLKKLYSQINFNKFKAMSAKQELNIKKTIAVIGQRNRPVNWALCHNGALRGFIWCSLVHIGAIKPPGLGFYYFSAFSEINNSFIPAAMRLLAGEWHDACNRPIRKLCRFCE</sequence>
<evidence type="ECO:0000313" key="1">
    <source>
        <dbReference type="EMBL" id="QPF11603.1"/>
    </source>
</evidence>
<dbReference type="EMBL" id="CP062916">
    <property type="protein sequence ID" value="QPF11603.1"/>
    <property type="molecule type" value="Genomic_DNA"/>
</dbReference>
<name>A0AAQ0BQF1_RAOTE</name>
<proteinExistence type="predicted"/>
<gene>
    <name evidence="1" type="ORF">IMO34_10685</name>
</gene>
<reference evidence="1 2" key="1">
    <citation type="submission" date="2020-10" db="EMBL/GenBank/DDBJ databases">
        <title>Resistance determinants and their genetic context in bacteria from a longitudinal study of pigs reared under conventional and antibiotic-free husbandry practices.</title>
        <authorList>
            <person name="Poulin-Laprade D."/>
            <person name="Brouard J.-S."/>
            <person name="Gagnon N."/>
            <person name="Turcotte A."/>
            <person name="Langlois A."/>
            <person name="Matte J.J."/>
            <person name="Carrillo C.D."/>
            <person name="Zaheer R."/>
            <person name="McAllister T."/>
            <person name="Topp E."/>
            <person name="Talbot G."/>
        </authorList>
    </citation>
    <scope>NUCLEOTIDE SEQUENCE [LARGE SCALE GENOMIC DNA]</scope>
    <source>
        <strain evidence="1 2">Res13-Abat-PEB01-P1-04-A</strain>
    </source>
</reference>